<evidence type="ECO:0000313" key="2">
    <source>
        <dbReference type="Proteomes" id="UP000191933"/>
    </source>
</evidence>
<name>A0A9W5F1N6_9HYPH</name>
<reference evidence="1 2" key="1">
    <citation type="submission" date="2016-01" db="EMBL/GenBank/DDBJ databases">
        <authorList>
            <person name="Regsiter A."/>
            <person name="william w."/>
        </authorList>
    </citation>
    <scope>NUCLEOTIDE SEQUENCE [LARGE SCALE GENOMIC DNA]</scope>
    <source>
        <strain evidence="1 2">CFBP 5494</strain>
    </source>
</reference>
<dbReference type="EMBL" id="FBVY01000027">
    <property type="protein sequence ID" value="CUW95282.1"/>
    <property type="molecule type" value="Genomic_DNA"/>
</dbReference>
<proteinExistence type="predicted"/>
<comment type="caution">
    <text evidence="1">The sequence shown here is derived from an EMBL/GenBank/DDBJ whole genome shotgun (WGS) entry which is preliminary data.</text>
</comment>
<dbReference type="Proteomes" id="UP000191933">
    <property type="component" value="Unassembled WGS sequence"/>
</dbReference>
<dbReference type="AlphaFoldDB" id="A0A9W5F1N6"/>
<evidence type="ECO:0000313" key="1">
    <source>
        <dbReference type="EMBL" id="CUW95282.1"/>
    </source>
</evidence>
<keyword evidence="2" id="KW-1185">Reference proteome</keyword>
<accession>A0A9W5F1N6</accession>
<protein>
    <submittedName>
        <fullName evidence="1">Uncharacterized protein</fullName>
    </submittedName>
</protein>
<gene>
    <name evidence="1" type="ORF">AGR2A_Lc150063</name>
</gene>
<organism evidence="1 2">
    <name type="scientific">Agrobacterium genomosp. 2 str. CFBP 5494</name>
    <dbReference type="NCBI Taxonomy" id="1183436"/>
    <lineage>
        <taxon>Bacteria</taxon>
        <taxon>Pseudomonadati</taxon>
        <taxon>Pseudomonadota</taxon>
        <taxon>Alphaproteobacteria</taxon>
        <taxon>Hyphomicrobiales</taxon>
        <taxon>Rhizobiaceae</taxon>
        <taxon>Rhizobium/Agrobacterium group</taxon>
        <taxon>Agrobacterium</taxon>
        <taxon>Agrobacterium tumefaciens complex</taxon>
    </lineage>
</organism>
<sequence>MVKPPALNIDGSLECFFDGILRLAQLFLRLAGQFFGLAFSLKLVIAGDLAGCFLDRALCLTGDTFDTVIVHDELLPSFERAAVGNGMMER</sequence>